<keyword evidence="11" id="KW-0012">Acyltransferase</keyword>
<keyword evidence="3 10" id="KW-0444">Lipid biosynthesis</keyword>
<keyword evidence="12" id="KW-1185">Reference proteome</keyword>
<evidence type="ECO:0000256" key="6">
    <source>
        <dbReference type="ARBA" id="ARBA00023209"/>
    </source>
</evidence>
<comment type="pathway">
    <text evidence="10">Lipid metabolism; phospholipid metabolism.</text>
</comment>
<evidence type="ECO:0000256" key="7">
    <source>
        <dbReference type="ARBA" id="ARBA00023264"/>
    </source>
</evidence>
<proteinExistence type="inferred from homology"/>
<evidence type="ECO:0000313" key="11">
    <source>
        <dbReference type="EMBL" id="WXL28339.1"/>
    </source>
</evidence>
<dbReference type="NCBIfam" id="TIGR00182">
    <property type="entry name" value="plsX"/>
    <property type="match status" value="1"/>
</dbReference>
<reference evidence="11" key="1">
    <citation type="submission" date="2024-03" db="EMBL/GenBank/DDBJ databases">
        <title>Complete genome sequence of Mycoplasma gypis type strain B1/T1.</title>
        <authorList>
            <person name="Spergser J."/>
        </authorList>
    </citation>
    <scope>NUCLEOTIDE SEQUENCE [LARGE SCALE GENOMIC DNA]</scope>
    <source>
        <strain evidence="11">B1/T1</strain>
    </source>
</reference>
<dbReference type="SUPFAM" id="SSF53659">
    <property type="entry name" value="Isocitrate/Isopropylmalate dehydrogenase-like"/>
    <property type="match status" value="1"/>
</dbReference>
<evidence type="ECO:0000256" key="3">
    <source>
        <dbReference type="ARBA" id="ARBA00022516"/>
    </source>
</evidence>
<comment type="catalytic activity">
    <reaction evidence="1 10">
        <text>a fatty acyl-[ACP] + phosphate = an acyl phosphate + holo-[ACP]</text>
        <dbReference type="Rhea" id="RHEA:42292"/>
        <dbReference type="Rhea" id="RHEA-COMP:9685"/>
        <dbReference type="Rhea" id="RHEA-COMP:14125"/>
        <dbReference type="ChEBI" id="CHEBI:43474"/>
        <dbReference type="ChEBI" id="CHEBI:59918"/>
        <dbReference type="ChEBI" id="CHEBI:64479"/>
        <dbReference type="ChEBI" id="CHEBI:138651"/>
        <dbReference type="EC" id="2.3.1.274"/>
    </reaction>
</comment>
<protein>
    <recommendedName>
        <fullName evidence="8 10">Phosphate acyltransferase</fullName>
        <ecNumber evidence="8 10">2.3.1.274</ecNumber>
    </recommendedName>
    <alternativeName>
        <fullName evidence="10">Acyl-ACP phosphotransacylase</fullName>
    </alternativeName>
    <alternativeName>
        <fullName evidence="10">Acyl-[acyl-carrier-protein]--phosphate acyltransferase</fullName>
    </alternativeName>
    <alternativeName>
        <fullName evidence="10">Phosphate-acyl-ACP acyltransferase</fullName>
    </alternativeName>
</protein>
<comment type="function">
    <text evidence="10">Catalyzes the reversible formation of acyl-phosphate (acyl-PO(4)) from acyl-[acyl-carrier-protein] (acyl-ACP). This enzyme utilizes acyl-ACP as fatty acyl donor, but not acyl-CoA.</text>
</comment>
<dbReference type="EC" id="2.3.1.274" evidence="8 10"/>
<evidence type="ECO:0000313" key="12">
    <source>
        <dbReference type="Proteomes" id="UP001460679"/>
    </source>
</evidence>
<evidence type="ECO:0000256" key="2">
    <source>
        <dbReference type="ARBA" id="ARBA00022490"/>
    </source>
</evidence>
<name>A0ABZ2RVK5_9BACT</name>
<dbReference type="EMBL" id="CP148066">
    <property type="protein sequence ID" value="WXL28339.1"/>
    <property type="molecule type" value="Genomic_DNA"/>
</dbReference>
<gene>
    <name evidence="10 11" type="primary">plsX</name>
    <name evidence="11" type="ORF">WG616_03175</name>
</gene>
<keyword evidence="6 10" id="KW-0594">Phospholipid biosynthesis</keyword>
<evidence type="ECO:0000256" key="8">
    <source>
        <dbReference type="ARBA" id="ARBA00024069"/>
    </source>
</evidence>
<comment type="subcellular location">
    <subcellularLocation>
        <location evidence="10">Cytoplasm</location>
    </subcellularLocation>
    <text evidence="10">Associated with the membrane possibly through PlsY.</text>
</comment>
<sequence>MKTIVFDILNNDNGSLEALHASIEFANKNSDYQLVLFGDKQVVEENKITLPKNIVFNHSPVLLQKTASLREVLRIPSSMLDSINYLIENNANACLSSGDSGSYLAMATLLVKRLEGVSRPAFMPMIPKTTDGYWVLLDVGANLEVKEDYLVQWSKIGSEFYKTMFNKKQAKVGLLNIGSEDYKGPQITKNAHIIIKEQNNNFEYIGFVEPKDVFNKDIDVVVVDGYAGNIMLKTMETSFITFGKLIKQSIMKSTISKIGGLLIKKPMSKIKEKFDYRNVGSAYVIGLDKIVIKAHGASDKKAFLGALNQIKMGIEADVINKMQRALGTEND</sequence>
<dbReference type="PANTHER" id="PTHR30100:SF1">
    <property type="entry name" value="PHOSPHATE ACYLTRANSFERASE"/>
    <property type="match status" value="1"/>
</dbReference>
<evidence type="ECO:0000256" key="1">
    <source>
        <dbReference type="ARBA" id="ARBA00001232"/>
    </source>
</evidence>
<dbReference type="InterPro" id="IPR003664">
    <property type="entry name" value="FA_synthesis"/>
</dbReference>
<organism evidence="11 12">
    <name type="scientific">[Mycoplasma] gypis</name>
    <dbReference type="NCBI Taxonomy" id="92404"/>
    <lineage>
        <taxon>Bacteria</taxon>
        <taxon>Bacillati</taxon>
        <taxon>Mycoplasmatota</taxon>
        <taxon>Mycoplasmoidales</taxon>
        <taxon>Metamycoplasmataceae</taxon>
        <taxon>Metamycoplasma</taxon>
    </lineage>
</organism>
<comment type="subunit">
    <text evidence="9 10">Homodimer. Probably interacts with PlsY.</text>
</comment>
<evidence type="ECO:0000256" key="4">
    <source>
        <dbReference type="ARBA" id="ARBA00022679"/>
    </source>
</evidence>
<dbReference type="PANTHER" id="PTHR30100">
    <property type="entry name" value="FATTY ACID/PHOSPHOLIPID SYNTHESIS PROTEIN PLSX"/>
    <property type="match status" value="1"/>
</dbReference>
<accession>A0ABZ2RVK5</accession>
<dbReference type="PIRSF" id="PIRSF002465">
    <property type="entry name" value="Phsphlp_syn_PlsX"/>
    <property type="match status" value="1"/>
</dbReference>
<dbReference type="Proteomes" id="UP001460679">
    <property type="component" value="Chromosome"/>
</dbReference>
<evidence type="ECO:0000256" key="5">
    <source>
        <dbReference type="ARBA" id="ARBA00023098"/>
    </source>
</evidence>
<dbReference type="Gene3D" id="3.40.718.10">
    <property type="entry name" value="Isopropylmalate Dehydrogenase"/>
    <property type="match status" value="1"/>
</dbReference>
<dbReference type="Pfam" id="PF02504">
    <property type="entry name" value="FA_synthesis"/>
    <property type="match status" value="1"/>
</dbReference>
<dbReference type="RefSeq" id="WP_205499417.1">
    <property type="nucleotide sequence ID" value="NZ_CP148066.1"/>
</dbReference>
<evidence type="ECO:0000256" key="9">
    <source>
        <dbReference type="ARBA" id="ARBA00046608"/>
    </source>
</evidence>
<evidence type="ECO:0000256" key="10">
    <source>
        <dbReference type="HAMAP-Rule" id="MF_00019"/>
    </source>
</evidence>
<dbReference type="GO" id="GO:0043811">
    <property type="term" value="F:phosphate:acyl-[acyl carrier protein] acyltransferase activity"/>
    <property type="evidence" value="ECO:0007669"/>
    <property type="project" value="UniProtKB-EC"/>
</dbReference>
<keyword evidence="5 10" id="KW-0443">Lipid metabolism</keyword>
<dbReference type="HAMAP" id="MF_00019">
    <property type="entry name" value="PlsX"/>
    <property type="match status" value="1"/>
</dbReference>
<dbReference type="InterPro" id="IPR012281">
    <property type="entry name" value="Phospholipid_synth_PlsX-like"/>
</dbReference>
<comment type="similarity">
    <text evidence="10">Belongs to the PlsX family.</text>
</comment>
<keyword evidence="4 10" id="KW-0808">Transferase</keyword>
<keyword evidence="2 10" id="KW-0963">Cytoplasm</keyword>
<keyword evidence="7 10" id="KW-1208">Phospholipid metabolism</keyword>